<evidence type="ECO:0000313" key="2">
    <source>
        <dbReference type="Proteomes" id="UP001596512"/>
    </source>
</evidence>
<keyword evidence="2" id="KW-1185">Reference proteome</keyword>
<organism evidence="1 2">
    <name type="scientific">Actinokineospora soli</name>
    <dbReference type="NCBI Taxonomy" id="1048753"/>
    <lineage>
        <taxon>Bacteria</taxon>
        <taxon>Bacillati</taxon>
        <taxon>Actinomycetota</taxon>
        <taxon>Actinomycetes</taxon>
        <taxon>Pseudonocardiales</taxon>
        <taxon>Pseudonocardiaceae</taxon>
        <taxon>Actinokineospora</taxon>
    </lineage>
</organism>
<dbReference type="Proteomes" id="UP001596512">
    <property type="component" value="Unassembled WGS sequence"/>
</dbReference>
<sequence>MTYWAKAPSPDRLTWVEYCLAVGRSPEWTDTDREGLRPPIRN</sequence>
<dbReference type="EMBL" id="JBHTEY010000004">
    <property type="protein sequence ID" value="MFC7613478.1"/>
    <property type="molecule type" value="Genomic_DNA"/>
</dbReference>
<gene>
    <name evidence="1" type="ORF">ACFQV2_07535</name>
</gene>
<accession>A0ABW2TJR9</accession>
<name>A0ABW2TJR9_9PSEU</name>
<evidence type="ECO:0000313" key="1">
    <source>
        <dbReference type="EMBL" id="MFC7613478.1"/>
    </source>
</evidence>
<protein>
    <submittedName>
        <fullName evidence="1">Uncharacterized protein</fullName>
    </submittedName>
</protein>
<proteinExistence type="predicted"/>
<reference evidence="2" key="1">
    <citation type="journal article" date="2019" name="Int. J. Syst. Evol. Microbiol.">
        <title>The Global Catalogue of Microorganisms (GCM) 10K type strain sequencing project: providing services to taxonomists for standard genome sequencing and annotation.</title>
        <authorList>
            <consortium name="The Broad Institute Genomics Platform"/>
            <consortium name="The Broad Institute Genome Sequencing Center for Infectious Disease"/>
            <person name="Wu L."/>
            <person name="Ma J."/>
        </authorList>
    </citation>
    <scope>NUCLEOTIDE SEQUENCE [LARGE SCALE GENOMIC DNA]</scope>
    <source>
        <strain evidence="2">JCM 17695</strain>
    </source>
</reference>
<comment type="caution">
    <text evidence="1">The sequence shown here is derived from an EMBL/GenBank/DDBJ whole genome shotgun (WGS) entry which is preliminary data.</text>
</comment>